<comment type="caution">
    <text evidence="1">The sequence shown here is derived from an EMBL/GenBank/DDBJ whole genome shotgun (WGS) entry which is preliminary data.</text>
</comment>
<evidence type="ECO:0000313" key="1">
    <source>
        <dbReference type="EMBL" id="OGM33048.1"/>
    </source>
</evidence>
<gene>
    <name evidence="1" type="ORF">A2803_02940</name>
</gene>
<accession>A0A1F7Z2B5</accession>
<proteinExistence type="predicted"/>
<dbReference type="EMBL" id="MGGP01000009">
    <property type="protein sequence ID" value="OGM33048.1"/>
    <property type="molecule type" value="Genomic_DNA"/>
</dbReference>
<name>A0A1F7Z2B5_9BACT</name>
<sequence>MPVTVVLPTPVPVIVEVYGAVLSAGGDAVQTEESPELNLTSLTIPVVVTFAFIIPVCPATIFKGSGVRVIVAEGAKAPPTTFTYIDLPAMPPGPSQVTERLLLLVMGPTLGLVPANPTGPLQLVVGSDALAVQEVALVDDQAVVTMLFAGSGPPDPQPIHLRQLPVEPLTVKLTVGAVKGMALETLTRTQSEAVPAGPVQVRA</sequence>
<dbReference type="AlphaFoldDB" id="A0A1F7Z2B5"/>
<reference evidence="1 2" key="1">
    <citation type="journal article" date="2016" name="Nat. Commun.">
        <title>Thousands of microbial genomes shed light on interconnected biogeochemical processes in an aquifer system.</title>
        <authorList>
            <person name="Anantharaman K."/>
            <person name="Brown C.T."/>
            <person name="Hug L.A."/>
            <person name="Sharon I."/>
            <person name="Castelle C.J."/>
            <person name="Probst A.J."/>
            <person name="Thomas B.C."/>
            <person name="Singh A."/>
            <person name="Wilkins M.J."/>
            <person name="Karaoz U."/>
            <person name="Brodie E.L."/>
            <person name="Williams K.H."/>
            <person name="Hubbard S.S."/>
            <person name="Banfield J.F."/>
        </authorList>
    </citation>
    <scope>NUCLEOTIDE SEQUENCE [LARGE SCALE GENOMIC DNA]</scope>
</reference>
<organism evidence="1 2">
    <name type="scientific">Candidatus Woesebacteria bacterium RIFCSPHIGHO2_01_FULL_44_21</name>
    <dbReference type="NCBI Taxonomy" id="1802503"/>
    <lineage>
        <taxon>Bacteria</taxon>
        <taxon>Candidatus Woeseibacteriota</taxon>
    </lineage>
</organism>
<evidence type="ECO:0000313" key="2">
    <source>
        <dbReference type="Proteomes" id="UP000178870"/>
    </source>
</evidence>
<dbReference type="Proteomes" id="UP000178870">
    <property type="component" value="Unassembled WGS sequence"/>
</dbReference>
<protein>
    <submittedName>
        <fullName evidence="1">Uncharacterized protein</fullName>
    </submittedName>
</protein>